<name>A0A1G6R2J6_9RHOB</name>
<dbReference type="Pfam" id="PF07007">
    <property type="entry name" value="LprI"/>
    <property type="match status" value="1"/>
</dbReference>
<dbReference type="InterPro" id="IPR052755">
    <property type="entry name" value="Lysozyme_Inhibitor_LprI"/>
</dbReference>
<feature type="chain" id="PRO_5011517439" evidence="5">
    <location>
        <begin position="18"/>
        <end position="203"/>
    </location>
</feature>
<evidence type="ECO:0000256" key="1">
    <source>
        <dbReference type="ARBA" id="ARBA00022729"/>
    </source>
</evidence>
<dbReference type="InterPro" id="IPR018660">
    <property type="entry name" value="MliC"/>
</dbReference>
<dbReference type="SUPFAM" id="SSF141488">
    <property type="entry name" value="YdhA-like"/>
    <property type="match status" value="1"/>
</dbReference>
<keyword evidence="1 5" id="KW-0732">Signal</keyword>
<evidence type="ECO:0000256" key="4">
    <source>
        <dbReference type="ARBA" id="ARBA00023288"/>
    </source>
</evidence>
<dbReference type="Pfam" id="PF09864">
    <property type="entry name" value="MliC"/>
    <property type="match status" value="1"/>
</dbReference>
<evidence type="ECO:0000259" key="7">
    <source>
        <dbReference type="Pfam" id="PF09864"/>
    </source>
</evidence>
<feature type="signal peptide" evidence="5">
    <location>
        <begin position="1"/>
        <end position="17"/>
    </location>
</feature>
<reference evidence="9" key="1">
    <citation type="submission" date="2016-10" db="EMBL/GenBank/DDBJ databases">
        <authorList>
            <person name="Varghese N."/>
            <person name="Submissions S."/>
        </authorList>
    </citation>
    <scope>NUCLEOTIDE SEQUENCE [LARGE SCALE GENOMIC DNA]</scope>
    <source>
        <strain evidence="9">CGMCC 1.9108</strain>
    </source>
</reference>
<dbReference type="AlphaFoldDB" id="A0A1G6R2J6"/>
<sequence length="203" mass="22096">MRAYFVACLLLAAPAFAQQGPAFDCAKAQSDAENLICQDADLARLDRLVTGRYVAALDVVKGLDAGAAEAEKQLRAEQRGWIKGRDDCWKADDLRACVADSYLRRDGELVARWMLEDPNGISFWSCGGNPANEVVTYFYATELPSVRFERGDSIDTGSLVPTGSGAKYQGSFGRSIWIKGDSAMYRDPDPDGSEFECVLVSSG</sequence>
<dbReference type="RefSeq" id="WP_093029638.1">
    <property type="nucleotide sequence ID" value="NZ_FMZV01000004.1"/>
</dbReference>
<evidence type="ECO:0000313" key="8">
    <source>
        <dbReference type="EMBL" id="SDC98859.1"/>
    </source>
</evidence>
<gene>
    <name evidence="8" type="ORF">SAMN04488239_104308</name>
</gene>
<evidence type="ECO:0000256" key="2">
    <source>
        <dbReference type="ARBA" id="ARBA00023136"/>
    </source>
</evidence>
<organism evidence="8 9">
    <name type="scientific">Ruegeria marina</name>
    <dbReference type="NCBI Taxonomy" id="639004"/>
    <lineage>
        <taxon>Bacteria</taxon>
        <taxon>Pseudomonadati</taxon>
        <taxon>Pseudomonadota</taxon>
        <taxon>Alphaproteobacteria</taxon>
        <taxon>Rhodobacterales</taxon>
        <taxon>Roseobacteraceae</taxon>
        <taxon>Ruegeria</taxon>
    </lineage>
</organism>
<dbReference type="PANTHER" id="PTHR37549">
    <property type="entry name" value="LIPOPROTEIN LPRI"/>
    <property type="match status" value="1"/>
</dbReference>
<accession>A0A1G6R2J6</accession>
<feature type="domain" description="Lysozyme inhibitor LprI-like N-terminal" evidence="6">
    <location>
        <begin position="25"/>
        <end position="90"/>
    </location>
</feature>
<dbReference type="InterPro" id="IPR036328">
    <property type="entry name" value="MliC_sf"/>
</dbReference>
<keyword evidence="4" id="KW-0449">Lipoprotein</keyword>
<protein>
    <submittedName>
        <fullName evidence="8">Membrane-bound lysozyme-inhibitor of c-type lysozyme</fullName>
    </submittedName>
</protein>
<dbReference type="STRING" id="639004.SAMN04488239_104308"/>
<evidence type="ECO:0000256" key="3">
    <source>
        <dbReference type="ARBA" id="ARBA00023139"/>
    </source>
</evidence>
<keyword evidence="9" id="KW-1185">Reference proteome</keyword>
<evidence type="ECO:0000259" key="6">
    <source>
        <dbReference type="Pfam" id="PF07007"/>
    </source>
</evidence>
<feature type="domain" description="C-type lysozyme inhibitor" evidence="7">
    <location>
        <begin position="124"/>
        <end position="189"/>
    </location>
</feature>
<keyword evidence="2" id="KW-0472">Membrane</keyword>
<dbReference type="GO" id="GO:0005576">
    <property type="term" value="C:extracellular region"/>
    <property type="evidence" value="ECO:0007669"/>
    <property type="project" value="TreeGrafter"/>
</dbReference>
<proteinExistence type="predicted"/>
<keyword evidence="3" id="KW-0564">Palmitate</keyword>
<evidence type="ECO:0000313" key="9">
    <source>
        <dbReference type="Proteomes" id="UP000199628"/>
    </source>
</evidence>
<dbReference type="PANTHER" id="PTHR37549:SF1">
    <property type="entry name" value="LIPOPROTEIN LPRI"/>
    <property type="match status" value="1"/>
</dbReference>
<dbReference type="InterPro" id="IPR009739">
    <property type="entry name" value="LprI-like_N"/>
</dbReference>
<evidence type="ECO:0000256" key="5">
    <source>
        <dbReference type="SAM" id="SignalP"/>
    </source>
</evidence>
<dbReference type="OrthoDB" id="5565855at2"/>
<dbReference type="Gene3D" id="1.20.1270.180">
    <property type="match status" value="1"/>
</dbReference>
<dbReference type="Proteomes" id="UP000199628">
    <property type="component" value="Unassembled WGS sequence"/>
</dbReference>
<dbReference type="EMBL" id="FMZV01000004">
    <property type="protein sequence ID" value="SDC98859.1"/>
    <property type="molecule type" value="Genomic_DNA"/>
</dbReference>